<accession>T0YZ96</accession>
<dbReference type="InterPro" id="IPR029063">
    <property type="entry name" value="SAM-dependent_MTases_sf"/>
</dbReference>
<protein>
    <submittedName>
        <fullName evidence="1">SAM-dependent methyltransferase</fullName>
    </submittedName>
</protein>
<dbReference type="GO" id="GO:0032259">
    <property type="term" value="P:methylation"/>
    <property type="evidence" value="ECO:0007669"/>
    <property type="project" value="UniProtKB-KW"/>
</dbReference>
<keyword evidence="1" id="KW-0489">Methyltransferase</keyword>
<dbReference type="SUPFAM" id="SSF53335">
    <property type="entry name" value="S-adenosyl-L-methionine-dependent methyltransferases"/>
    <property type="match status" value="1"/>
</dbReference>
<keyword evidence="1" id="KW-0808">Transferase</keyword>
<dbReference type="GO" id="GO:0008168">
    <property type="term" value="F:methyltransferase activity"/>
    <property type="evidence" value="ECO:0007669"/>
    <property type="project" value="UniProtKB-KW"/>
</dbReference>
<proteinExistence type="predicted"/>
<dbReference type="Gene3D" id="3.40.50.150">
    <property type="entry name" value="Vaccinia Virus protein VP39"/>
    <property type="match status" value="1"/>
</dbReference>
<name>T0YZ96_9ZZZZ</name>
<evidence type="ECO:0000313" key="1">
    <source>
        <dbReference type="EMBL" id="EQD37267.1"/>
    </source>
</evidence>
<reference evidence="1" key="2">
    <citation type="journal article" date="2014" name="ISME J.">
        <title>Microbial stratification in low pH oxic and suboxic macroscopic growths along an acid mine drainage.</title>
        <authorList>
            <person name="Mendez-Garcia C."/>
            <person name="Mesa V."/>
            <person name="Sprenger R.R."/>
            <person name="Richter M."/>
            <person name="Diez M.S."/>
            <person name="Solano J."/>
            <person name="Bargiela R."/>
            <person name="Golyshina O.V."/>
            <person name="Manteca A."/>
            <person name="Ramos J.L."/>
            <person name="Gallego J.R."/>
            <person name="Llorente I."/>
            <person name="Martins Dos Santos V.A."/>
            <person name="Jensen O.N."/>
            <person name="Pelaez A.I."/>
            <person name="Sanchez J."/>
            <person name="Ferrer M."/>
        </authorList>
    </citation>
    <scope>NUCLEOTIDE SEQUENCE</scope>
</reference>
<dbReference type="AlphaFoldDB" id="T0YZ96"/>
<dbReference type="EMBL" id="AUZX01013018">
    <property type="protein sequence ID" value="EQD37267.1"/>
    <property type="molecule type" value="Genomic_DNA"/>
</dbReference>
<gene>
    <name evidence="1" type="ORF">B1A_17689</name>
</gene>
<reference evidence="1" key="1">
    <citation type="submission" date="2013-08" db="EMBL/GenBank/DDBJ databases">
        <authorList>
            <person name="Mendez C."/>
            <person name="Richter M."/>
            <person name="Ferrer M."/>
            <person name="Sanchez J."/>
        </authorList>
    </citation>
    <scope>NUCLEOTIDE SEQUENCE</scope>
</reference>
<organism evidence="1">
    <name type="scientific">mine drainage metagenome</name>
    <dbReference type="NCBI Taxonomy" id="410659"/>
    <lineage>
        <taxon>unclassified sequences</taxon>
        <taxon>metagenomes</taxon>
        <taxon>ecological metagenomes</taxon>
    </lineage>
</organism>
<comment type="caution">
    <text evidence="1">The sequence shown here is derived from an EMBL/GenBank/DDBJ whole genome shotgun (WGS) entry which is preliminary data.</text>
</comment>
<sequence>MDIRTIESDLLDFGTHLDAPPVLILCMGDTLTHLSSPGDVEILCSRVADSLASGGRFLTTFRDYTRPMKGDARFIPVRSDADRIHTCFLEQEPDRMLVHDILHERQDGAWSMRVSHYPKLRLDPNMVVRTLEQCGLSVARDSGLRGMVQIVASSQRS</sequence>